<dbReference type="GO" id="GO:0006298">
    <property type="term" value="P:mismatch repair"/>
    <property type="evidence" value="ECO:0007669"/>
    <property type="project" value="InterPro"/>
</dbReference>
<feature type="region of interest" description="Disordered" evidence="7">
    <location>
        <begin position="125"/>
        <end position="158"/>
    </location>
</feature>
<name>A0A1G7TJS6_9ACTN</name>
<evidence type="ECO:0000256" key="7">
    <source>
        <dbReference type="SAM" id="MobiDB-lite"/>
    </source>
</evidence>
<evidence type="ECO:0000256" key="1">
    <source>
        <dbReference type="ARBA" id="ARBA00022722"/>
    </source>
</evidence>
<dbReference type="Gene3D" id="3.40.960.10">
    <property type="entry name" value="VSR Endonuclease"/>
    <property type="match status" value="1"/>
</dbReference>
<dbReference type="GO" id="GO:0004519">
    <property type="term" value="F:endonuclease activity"/>
    <property type="evidence" value="ECO:0007669"/>
    <property type="project" value="UniProtKB-KW"/>
</dbReference>
<comment type="similarity">
    <text evidence="6">Belongs to the Vsr family.</text>
</comment>
<evidence type="ECO:0000256" key="4">
    <source>
        <dbReference type="ARBA" id="ARBA00022801"/>
    </source>
</evidence>
<dbReference type="Pfam" id="PF03852">
    <property type="entry name" value="Vsr"/>
    <property type="match status" value="1"/>
</dbReference>
<dbReference type="InterPro" id="IPR011335">
    <property type="entry name" value="Restrct_endonuc-II-like"/>
</dbReference>
<dbReference type="GO" id="GO:0016787">
    <property type="term" value="F:hydrolase activity"/>
    <property type="evidence" value="ECO:0007669"/>
    <property type="project" value="UniProtKB-KW"/>
</dbReference>
<keyword evidence="2 8" id="KW-0255">Endonuclease</keyword>
<dbReference type="AlphaFoldDB" id="A0A1G7TJS6"/>
<dbReference type="EMBL" id="FNCF01000003">
    <property type="protein sequence ID" value="SDG35352.1"/>
    <property type="molecule type" value="Genomic_DNA"/>
</dbReference>
<dbReference type="Proteomes" id="UP000198863">
    <property type="component" value="Unassembled WGS sequence"/>
</dbReference>
<keyword evidence="5" id="KW-0234">DNA repair</keyword>
<reference evidence="9" key="1">
    <citation type="submission" date="2016-10" db="EMBL/GenBank/DDBJ databases">
        <authorList>
            <person name="Varghese N."/>
            <person name="Submissions S."/>
        </authorList>
    </citation>
    <scope>NUCLEOTIDE SEQUENCE [LARGE SCALE GENOMIC DNA]</scope>
    <source>
        <strain evidence="9">DSM 44526</strain>
    </source>
</reference>
<sequence>MQRTRKRDNGPEMAVRRRLHAAGLRYRVAFRVPGQRRRSIDIAFTRVKLAVFIDGCFWHACPEHLHLPRANSAWWVVKLETNQLRDLSVTAQLEGMGWTVLRFWEHEDPDQVARLIEQAVRQLHRGNPSQDGGLGPAKPRGGSCGLRPQVSSGSSSSI</sequence>
<evidence type="ECO:0000256" key="5">
    <source>
        <dbReference type="ARBA" id="ARBA00023204"/>
    </source>
</evidence>
<keyword evidence="9" id="KW-1185">Reference proteome</keyword>
<evidence type="ECO:0000313" key="8">
    <source>
        <dbReference type="EMBL" id="SDG35352.1"/>
    </source>
</evidence>
<keyword evidence="3" id="KW-0227">DNA damage</keyword>
<keyword evidence="1" id="KW-0540">Nuclease</keyword>
<dbReference type="OrthoDB" id="9801520at2"/>
<accession>A0A1G7TJS6</accession>
<dbReference type="CDD" id="cd00221">
    <property type="entry name" value="Vsr"/>
    <property type="match status" value="1"/>
</dbReference>
<evidence type="ECO:0000256" key="2">
    <source>
        <dbReference type="ARBA" id="ARBA00022759"/>
    </source>
</evidence>
<keyword evidence="4" id="KW-0378">Hydrolase</keyword>
<gene>
    <name evidence="8" type="ORF">SAMN05660324_2500</name>
</gene>
<dbReference type="InterPro" id="IPR004603">
    <property type="entry name" value="DNA_mismatch_endonuc_vsr"/>
</dbReference>
<dbReference type="SUPFAM" id="SSF52980">
    <property type="entry name" value="Restriction endonuclease-like"/>
    <property type="match status" value="1"/>
</dbReference>
<proteinExistence type="inferred from homology"/>
<feature type="compositionally biased region" description="Polar residues" evidence="7">
    <location>
        <begin position="149"/>
        <end position="158"/>
    </location>
</feature>
<organism evidence="8 9">
    <name type="scientific">Klenkia brasiliensis</name>
    <dbReference type="NCBI Taxonomy" id="333142"/>
    <lineage>
        <taxon>Bacteria</taxon>
        <taxon>Bacillati</taxon>
        <taxon>Actinomycetota</taxon>
        <taxon>Actinomycetes</taxon>
        <taxon>Geodermatophilales</taxon>
        <taxon>Geodermatophilaceae</taxon>
        <taxon>Klenkia</taxon>
    </lineage>
</organism>
<protein>
    <submittedName>
        <fullName evidence="8">T/G mismatch-specific endonuclease</fullName>
    </submittedName>
</protein>
<evidence type="ECO:0000256" key="6">
    <source>
        <dbReference type="ARBA" id="ARBA00029466"/>
    </source>
</evidence>
<evidence type="ECO:0000313" key="9">
    <source>
        <dbReference type="Proteomes" id="UP000198863"/>
    </source>
</evidence>
<evidence type="ECO:0000256" key="3">
    <source>
        <dbReference type="ARBA" id="ARBA00022763"/>
    </source>
</evidence>
<dbReference type="RefSeq" id="WP_091062841.1">
    <property type="nucleotide sequence ID" value="NZ_FNCF01000003.1"/>
</dbReference>